<feature type="domain" description="Carrier" evidence="9">
    <location>
        <begin position="4525"/>
        <end position="4603"/>
    </location>
</feature>
<evidence type="ECO:0000256" key="8">
    <source>
        <dbReference type="SAM" id="MobiDB-lite"/>
    </source>
</evidence>
<dbReference type="InterPro" id="IPR016039">
    <property type="entry name" value="Thiolase-like"/>
</dbReference>
<dbReference type="KEGG" id="sma:SAVERM_2896"/>
<dbReference type="SUPFAM" id="SSF51735">
    <property type="entry name" value="NAD(P)-binding Rossmann-fold domains"/>
    <property type="match status" value="6"/>
</dbReference>
<evidence type="ECO:0000256" key="1">
    <source>
        <dbReference type="ARBA" id="ARBA00001957"/>
    </source>
</evidence>
<evidence type="ECO:0000313" key="11">
    <source>
        <dbReference type="EMBL" id="BAC70607.1"/>
    </source>
</evidence>
<dbReference type="SMART" id="SM00825">
    <property type="entry name" value="PKS_KS"/>
    <property type="match status" value="3"/>
</dbReference>
<dbReference type="PROSITE" id="PS52004">
    <property type="entry name" value="KS3_2"/>
    <property type="match status" value="3"/>
</dbReference>
<evidence type="ECO:0000259" key="10">
    <source>
        <dbReference type="PROSITE" id="PS52004"/>
    </source>
</evidence>
<proteinExistence type="predicted"/>
<dbReference type="OrthoDB" id="9778690at2"/>
<dbReference type="PROSITE" id="PS00606">
    <property type="entry name" value="KS3_1"/>
    <property type="match status" value="3"/>
</dbReference>
<feature type="domain" description="Carrier" evidence="9">
    <location>
        <begin position="2994"/>
        <end position="3069"/>
    </location>
</feature>
<dbReference type="Pfam" id="PF00698">
    <property type="entry name" value="Acyl_transf_1"/>
    <property type="match status" value="3"/>
</dbReference>
<dbReference type="PANTHER" id="PTHR43775">
    <property type="entry name" value="FATTY ACID SYNTHASE"/>
    <property type="match status" value="1"/>
</dbReference>
<dbReference type="InterPro" id="IPR041618">
    <property type="entry name" value="PKS_DE"/>
</dbReference>
<dbReference type="FunFam" id="1.10.1200.10:FF:000007">
    <property type="entry name" value="Probable polyketide synthase pks17"/>
    <property type="match status" value="3"/>
</dbReference>
<dbReference type="SMART" id="SM00822">
    <property type="entry name" value="PKS_KR"/>
    <property type="match status" value="3"/>
</dbReference>
<evidence type="ECO:0000256" key="6">
    <source>
        <dbReference type="ARBA" id="ARBA00023268"/>
    </source>
</evidence>
<evidence type="ECO:0000313" key="12">
    <source>
        <dbReference type="Proteomes" id="UP000000428"/>
    </source>
</evidence>
<keyword evidence="12" id="KW-1185">Reference proteome</keyword>
<dbReference type="GO" id="GO:0031177">
    <property type="term" value="F:phosphopantetheine binding"/>
    <property type="evidence" value="ECO:0007669"/>
    <property type="project" value="InterPro"/>
</dbReference>
<feature type="domain" description="Ketosynthase family 3 (KS3)" evidence="10">
    <location>
        <begin position="3088"/>
        <end position="3503"/>
    </location>
</feature>
<dbReference type="InterPro" id="IPR050091">
    <property type="entry name" value="PKS_NRPS_Biosynth_Enz"/>
</dbReference>
<organism evidence="11 12">
    <name type="scientific">Streptomyces avermitilis (strain ATCC 31267 / DSM 46492 / JCM 5070 / NBRC 14893 / NCIMB 12804 / NRRL 8165 / MA-4680)</name>
    <dbReference type="NCBI Taxonomy" id="227882"/>
    <lineage>
        <taxon>Bacteria</taxon>
        <taxon>Bacillati</taxon>
        <taxon>Actinomycetota</taxon>
        <taxon>Actinomycetes</taxon>
        <taxon>Kitasatosporales</taxon>
        <taxon>Streptomycetaceae</taxon>
        <taxon>Streptomyces</taxon>
    </lineage>
</organism>
<dbReference type="Gene3D" id="3.40.366.10">
    <property type="entry name" value="Malonyl-Coenzyme A Acyl Carrier Protein, domain 2"/>
    <property type="match status" value="3"/>
</dbReference>
<keyword evidence="4" id="KW-0808">Transferase</keyword>
<keyword evidence="6" id="KW-0511">Multifunctional enzyme</keyword>
<sequence>MNSSMSEVVDALRASLLENERLRQQNQRLTTASAEPLAIVGIGCRYPGGVRDTEDLWRLITEGRDAMSGFPTDRGWDRWDIPTARTGAFLHDAGDFDPAFFRISPREAMAMDPQQRLLLETSWEALERAGIDPATLKGSRTGVFIGGAPQEYGALVMNSAEGAGGYALTGAPGSVLSGRISYVLGLEGPAVTVDTACSSSLVALHLAVKSLRTGECDLALAGGVLVLVTPSIFAEFSATGGSAGDGRCKAFAASADGTGWGEGAGVLAVQRLTDARRDGHPVLAVIRGSAVNQDGASNGLSAPNGPSQQRVIRQALANAGLSAADVDMVEAHGTGTTLGDPIEAEALLATYGQDRPADRPLWLGTLKSNIGHTQAAAGVSGVIKAVLSLQHGLLPKTLHVDEPTPQVDWSAGAVELLTQAREWPETDGPRRAGVSSFGISGTNAHVILEQAPEPEGAEVPESAEAPGAEGRPALSGPVPWLVSGRTEAALRAQAARLAEHLAGRPEATPLDVGFSLARTRSAFEQRAVVVSADRDELIAGLRSVADSGDGAGVAGVVAGRATADSGVVFVFPGQGSQWVGMAAELLDSAPVFRARMEECGEALAPHVDWSLLAVVRQEEGTPSWSRVDVVQPVLWAVMVSLAAVWRSFGVEPAAVVGHSQGEVAAACVAGGLSLEDGARVVAVRSRLVLEKLSGKGGMVSVALPVGEVEERLARFEGRIGVAAVNGPGSVVVSGEPDALDELLAECEESGVRARRIAVDYASHSAQVDALNEDLLRELADIQPRSSSVAFYSTVTGERLDTSGLDARYWVTNLRERVRFEPVVRLLAEKGSSVFVESSPHPVLTMAVAETGEVADRAVVTVGSLRRDDGGADRFLTSLAEAYVAGAPVDWSVLFAGMPVRRVDLPTYAFQHQRYWLDDVALPGQSGFSDDPADAAFWGAVERADVQGVAALVDGAEPEVWEPVLSALSAWRRGRQERSVLDSWRYRTVWRSVTVPSVGRLSGTWLVVTPGGAGPVEEVRRALEAVGAEAVVLAWEAEEGREALAGRLTGAGEVSGVVSLLGWDEEAAPVATVTLVQALADAGVEAPLWVLTQGAASVGAEDVVHPVQTQVWALGQVAGLEQPGSWGGLVDVPGVWDERVASGLTAVLAAGEGEDQVAVRSSGAYARRLVRAPLGANPAPVRDWNPHGTVLITGGTGGIGAHLARWLAKEGAERLLLVSRSGEQAEGAAELATELGGLGAEVTFAACDVSDRDALAHVIAGIPAEHPLTAVFHTAGISGYAELATATPEHFTDVLSARVLGARHLDELTAELGVELEAFVVFSSGAAVWGSGSNGANAAAGGYLDGLVRRRRARGVAGTSVSWGGWQATAMAVGDTAEQLSRRGVRLLDPVLAVQALRQVLEQDEVSVTVTDMDWALFTPGYAMARRRPLIEDIPEAGEALSGAAGAGETLDSAGVGLRERLAAMTETERQATLLGLVRGEAAQVLAHGSTAEITPTRPFKELGFDSLTAMDLRNRLSKATGLRLPATLVFDYPNPEQLAALLRTELVDGLPGTAGPAAPAVRPVDDEPLAIVGMACRYPGGVRDADDLWRLIVEGRDELSDFPTDRGWDRWGAPAVGQAGFLHEAGEFDAAFFGISPREAASMDPQQRLLLETSWEAVEQAGIDPWSLRGSSTGVFVGGGPQDYPAVLMGSAEAGGGYGMTGALGSVMSGRVSYVLGLEGPAVTVDTACSSSLVALHLAAQSLNNGECELALAGGVTIMATPGAFAEFDTLGGMAGDGRCKAFAASADGTGWGEGVGMVVVERLSDARRNGHEVLAVIRGSAINQDGASNGLSAPNGPSQQRVIRQALANAGLSAADVDMVEAHGTGTTLGDPIEAQALLATYGQDRPADRPLWLGSVKSNFGHTGAAAGVAGVIKAVLALRNGLLPKTLHVDEPTPQVDWSAGAVELLTQAREWPDAERPRRAGVSSFGISGTNAHVILEQAPEPEGAEVPGSAEAPGAEGRPALSGPVPWLVSGRTEAALRAQAARLAEHLAGRPEAAPLDVGFSLATTRANLEHRAVVLGSTSEELTRGLNAVAEAAISPAVIRGNGTDTGVVFVFPGQGSQWVGMGRDLWDVSPVFAESMVACERALSPLVDWSLRDVVFRDAGDPLWSRVDVVQPVLWAVMVSLAAVWRSFGVEPAAVVGHSQGEVAAACVAGGLSLEDGARVVAVRSRLVLEKLSGKGGMVSVALPVEGVEERLARFEGRIGVAAVNGPTSVVVSGEPEALDELLAECEGSGVRARRIAVDYASHSAQVDALNDDLLAELAGIRPKSSTVAFYSTVTGGRLDTSGLDARYWVTNLRERVRFEPVVRLLADQAHGLFVEASPHPVLNMAVAETGEVADRAVVTVGSLRRDDGGADRLLTSLAEAHVAGAPVDWSVLFAGTGTRRIGLPTYAFQHQRYWLEDAAAPGTDGVVDPVDAAFWGAVERADVQGVAALVDGADPEAWEPVLSALSAWRKGRQERSVLDSWRYRTVWRSVTVPSAGRLSGTWLVVAPGEGAPAERIEEALVGAGAEVVVLAWETEEGREALAGRLAEAGELSGVVSLLGWDEKAAPAATVTLVQGLADAGVEAPLWVLTHGAASVGSGDVIRPVQTQVWALGQIVGLEQPGSWGGLVDVPEVWDERVASGFAGVLAAGEGEDQVAVRSSGAYARRLVRAPLGANPAPVRDWNPHGTVLITGGTGGIGAHLARWLAKEGAERLLLVSRSGERAEGAAELAAELGGLGAEVTFAACDVTDRDALAHVIAEHPPTAVFHTAGVASYGTVRELDLADLDAQMAAKTLGARHLDELTTERGLELDAFVVFSSGAAIWGSAGNGGYAAANAYLDGLAWDRRARGLAATSVSWGGWKATGMATDDTAEQLARRGVRPMDPARAVEALRQALEQDETALTVTDMDWERFTPGYTMARRRPLIEDIPEVARVLSEDSADVLGDDSAGSALRTELAALGQAEQLDLLLDLVRGEAARILAHSSTAEITPERPFKELGFDSLTAMELRNLLNTATGLRLPATLVFDYPNPRQLAAHLRTELIGAGPDLVPAADVVRADADEPLAIVGMACRYSGGVSSPEDLWQVVVENKDGMSDFPSYRGWDRWNLASLRRAGFLHEAGDFDAGFFGISPREAMAMDPQQRLLLEASWEAVERTGIDPHSLRGSDTGVFVGGTAVEYGALLMNSPASQGYAVTGSSGSVMSGRISYTLGLEGPAVTVDTACSSSLVALHLAAQALRGGECSLALTGGVGLMATPGAFAEFDTLGGLSVDGRTKAFAAAADGIGWGEGVGMVVVERLSDARRNGHEVLAVIRGSAINQDGASNGLSAPNGPSQQRVIRQAVANAGLALADVDMVEAHGTGTTLGDPIEAQALLATYGQERPADRPLWLGSVKSNIGHTGAAAGVAGVIKSVLALRNGLLPKTLNVDEPTPKVDWSAGAVELLTQAREWPQGERPRRAGVSSFGISGTNAHVIIEEAPAAEETPAAPDEAAPAAPALVTPVVPWVFSGRSSGALCGQAGRLGGLVEREPGLDVTDVAFSLATTRANLEHRAVVLGGDAAGLLDRLRSVAAREPDAGVVSGTTAAGGRVVFVFPGQGSQWVGMGRDLWDVSPVFAESMVACERALSPLVDWSLRDVVFRDAGDPLWSRVDVVQPVLWAVMVSLAAVWRSFGVDPAAVVGHSQGEVAAACVAGGLSLEDGARVVAVRSRLVLEKLSGKGGMVSVALPVEGVEERLARFEGRIGVAAVNGPTSVVVSGEPDALDELLAECEESGVRARRIAVDYASHSAQVDALNDDLLAELADIRPKSSTVAFYSTVTGDRLDTSGLDARYWVTNLRERVRFEPVVRLLAEKGSSVFVESSPHPVLTMAVAETGEVADRAVVTVGSLRRDDGGADRLLTSLAEAYVAGAPVDWSVLFAGTGARRVDLPTYAFQHQRYWLEGVSVGGEIQEASADAMDAAFWDAVEREDLADLTEVLDTSGGTGPDPAAAAEAWLPALSAWRKGRRKQTTLDSWRYRTEWRTNDRPLSARLSGTWLVVAPSDGAPTERMERTLAGAGAEVVVLAIEAGTDRAELAERLAGTPEAAGVVSLLAWDEHTAVASTLTLIQAHGDIESAAPLWVVTRGAASVDSGDEIRPVQTQVWALGQIVGLEQPGSWGGLVDVPEVWDERVASQVAGVLAAGEGEDQVAVRSSGAYARRLVRAPLGANPAPVRDWNPHGTVLITGGTGGIGAHLARWLAKEGAERLLLVSRSGERAEGAAELAAELGGLGAEVTFAACDVTDRDALAHVIAGIPAEHPLTAVFHTAGVAGHGPLADLDVTDLDTQTAARIAGARHLDELTAELGVELEAFVVFSSGAAVWGSGSNGANAAAGGYLDGLVRLRRARGVAGTSVSWGGWQATAMAVGDTAEQLSRRGVRLLDPVLAVQALRQALEQDEVSVTVTDMDWALFTPGYAMARRRPLIEDIPEAAQVLRDAEEIEDGPEDGAAGADLRKRLAGLTDPERQATLLGLVRGEAAQVLAHGSTAEITPTRPFKELGFDSLTAMDLRNRLSKATGLRLPATLVFDHPNPQRIAEHLRAGLAQDGQQGIADVLDIRRELTRIGEALNSVAPDARAREDIVDHLRDLITQLGTGTGAAEQDTTDLEAATDDEIFDFIDRDLGVS</sequence>
<dbReference type="Pfam" id="PF16197">
    <property type="entry name" value="KAsynt_C_assoc"/>
    <property type="match status" value="3"/>
</dbReference>
<feature type="region of interest" description="Disordered" evidence="8">
    <location>
        <begin position="1985"/>
        <end position="2007"/>
    </location>
</feature>
<dbReference type="NCBIfam" id="NF045894">
    <property type="entry name" value="PKS_plus_SDR"/>
    <property type="match status" value="3"/>
</dbReference>
<dbReference type="InterPro" id="IPR015083">
    <property type="entry name" value="NorB/c/GfsB-D-like_docking"/>
</dbReference>
<dbReference type="SUPFAM" id="SSF52151">
    <property type="entry name" value="FabD/lysophospholipase-like"/>
    <property type="match status" value="3"/>
</dbReference>
<dbReference type="HOGENOM" id="CLU_000022_35_8_11"/>
<dbReference type="Pfam" id="PF08659">
    <property type="entry name" value="KR"/>
    <property type="match status" value="3"/>
</dbReference>
<dbReference type="Gene3D" id="3.40.47.10">
    <property type="match status" value="3"/>
</dbReference>
<dbReference type="SMART" id="SM00823">
    <property type="entry name" value="PKS_PP"/>
    <property type="match status" value="3"/>
</dbReference>
<keyword evidence="7" id="KW-0012">Acyltransferase</keyword>
<dbReference type="Gene3D" id="3.30.70.3290">
    <property type="match status" value="3"/>
</dbReference>
<keyword evidence="2" id="KW-0596">Phosphopantetheine</keyword>
<dbReference type="Pfam" id="PF00109">
    <property type="entry name" value="ketoacyl-synt"/>
    <property type="match status" value="3"/>
</dbReference>
<keyword evidence="5" id="KW-0045">Antibiotic biosynthesis</keyword>
<dbReference type="InterPro" id="IPR020806">
    <property type="entry name" value="PKS_PP-bd"/>
</dbReference>
<dbReference type="SUPFAM" id="SSF47336">
    <property type="entry name" value="ACP-like"/>
    <property type="match status" value="3"/>
</dbReference>
<dbReference type="GO" id="GO:0033068">
    <property type="term" value="P:macrolide biosynthetic process"/>
    <property type="evidence" value="ECO:0007669"/>
    <property type="project" value="UniProtKB-ARBA"/>
</dbReference>
<dbReference type="InterPro" id="IPR036736">
    <property type="entry name" value="ACP-like_sf"/>
</dbReference>
<dbReference type="FunFam" id="3.40.47.10:FF:000019">
    <property type="entry name" value="Polyketide synthase type I"/>
    <property type="match status" value="3"/>
</dbReference>
<dbReference type="Pfam" id="PF08990">
    <property type="entry name" value="Docking"/>
    <property type="match status" value="1"/>
</dbReference>
<feature type="domain" description="Ketosynthase family 3 (KS3)" evidence="10">
    <location>
        <begin position="1566"/>
        <end position="1982"/>
    </location>
</feature>
<dbReference type="InterPro" id="IPR006162">
    <property type="entry name" value="Ppantetheine_attach_site"/>
</dbReference>
<dbReference type="GeneID" id="41539982"/>
<feature type="domain" description="Ketosynthase family 3 (KS3)" evidence="10">
    <location>
        <begin position="34"/>
        <end position="450"/>
    </location>
</feature>
<evidence type="ECO:0000256" key="4">
    <source>
        <dbReference type="ARBA" id="ARBA00022679"/>
    </source>
</evidence>
<dbReference type="InterPro" id="IPR018201">
    <property type="entry name" value="Ketoacyl_synth_AS"/>
</dbReference>
<dbReference type="Pfam" id="PF02801">
    <property type="entry name" value="Ketoacyl-synt_C"/>
    <property type="match status" value="3"/>
</dbReference>
<evidence type="ECO:0000259" key="9">
    <source>
        <dbReference type="PROSITE" id="PS50075"/>
    </source>
</evidence>
<feature type="domain" description="Carrier" evidence="9">
    <location>
        <begin position="1464"/>
        <end position="1546"/>
    </location>
</feature>
<dbReference type="InterPro" id="IPR057326">
    <property type="entry name" value="KR_dom"/>
</dbReference>
<evidence type="ECO:0000256" key="7">
    <source>
        <dbReference type="ARBA" id="ARBA00023315"/>
    </source>
</evidence>
<evidence type="ECO:0000256" key="5">
    <source>
        <dbReference type="ARBA" id="ARBA00023194"/>
    </source>
</evidence>
<name>Q79ZC3_STRAW</name>
<dbReference type="InterPro" id="IPR016035">
    <property type="entry name" value="Acyl_Trfase/lysoPLipase"/>
</dbReference>
<dbReference type="InterPro" id="IPR020841">
    <property type="entry name" value="PKS_Beta-ketoAc_synthase_dom"/>
</dbReference>
<dbReference type="InterPro" id="IPR014031">
    <property type="entry name" value="Ketoacyl_synth_C"/>
</dbReference>
<dbReference type="FunFam" id="3.40.366.10:FF:000002">
    <property type="entry name" value="Probable polyketide synthase 2"/>
    <property type="match status" value="3"/>
</dbReference>
<dbReference type="InterPro" id="IPR032821">
    <property type="entry name" value="PKS_assoc"/>
</dbReference>
<dbReference type="PROSITE" id="PS50075">
    <property type="entry name" value="CARRIER"/>
    <property type="match status" value="3"/>
</dbReference>
<comment type="cofactor">
    <cofactor evidence="1">
        <name>pantetheine 4'-phosphate</name>
        <dbReference type="ChEBI" id="CHEBI:47942"/>
    </cofactor>
</comment>
<dbReference type="InterPro" id="IPR014043">
    <property type="entry name" value="Acyl_transferase_dom"/>
</dbReference>
<dbReference type="InterPro" id="IPR016036">
    <property type="entry name" value="Malonyl_transacylase_ACP-bd"/>
</dbReference>
<dbReference type="Pfam" id="PF18369">
    <property type="entry name" value="PKS_DE"/>
    <property type="match status" value="3"/>
</dbReference>
<dbReference type="CDD" id="cd00833">
    <property type="entry name" value="PKS"/>
    <property type="match status" value="3"/>
</dbReference>
<evidence type="ECO:0000256" key="3">
    <source>
        <dbReference type="ARBA" id="ARBA00022553"/>
    </source>
</evidence>
<keyword evidence="3" id="KW-0597">Phosphoprotein</keyword>
<dbReference type="eggNOG" id="COG3321">
    <property type="taxonomic scope" value="Bacteria"/>
</dbReference>
<dbReference type="SMART" id="SM01294">
    <property type="entry name" value="PKS_PP_betabranch"/>
    <property type="match status" value="3"/>
</dbReference>
<reference evidence="11 12" key="3">
    <citation type="journal article" date="2014" name="J. Ind. Microbiol. Biotechnol.">
        <title>Genome mining of the Streptomyces avermitilis genome and development of genome-minimized hosts for heterologous expression of biosynthetic gene clusters.</title>
        <authorList>
            <person name="Ikeda H."/>
            <person name="Shin-ya K."/>
            <person name="Omura S."/>
        </authorList>
    </citation>
    <scope>NUCLEOTIDE SEQUENCE [LARGE SCALE GENOMIC DNA]</scope>
    <source>
        <strain evidence="12">ATCC 31267 / DSM 46492 / JCM 5070 / NBRC 14893 / NCIMB 12804 / NRRL 8165 / MA-4680</strain>
    </source>
</reference>
<accession>Q79ZC3</accession>
<dbReference type="SUPFAM" id="SSF53901">
    <property type="entry name" value="Thiolase-like"/>
    <property type="match status" value="3"/>
</dbReference>
<dbReference type="GO" id="GO:0004312">
    <property type="term" value="F:fatty acid synthase activity"/>
    <property type="evidence" value="ECO:0007669"/>
    <property type="project" value="TreeGrafter"/>
</dbReference>
<dbReference type="Pfam" id="PF00550">
    <property type="entry name" value="PP-binding"/>
    <property type="match status" value="3"/>
</dbReference>
<dbReference type="Proteomes" id="UP000000428">
    <property type="component" value="Chromosome"/>
</dbReference>
<dbReference type="InterPro" id="IPR009081">
    <property type="entry name" value="PP-bd_ACP"/>
</dbReference>
<dbReference type="InterPro" id="IPR014030">
    <property type="entry name" value="Ketoacyl_synth_N"/>
</dbReference>
<dbReference type="PROSITE" id="PS00012">
    <property type="entry name" value="PHOSPHOPANTETHEINE"/>
    <property type="match status" value="3"/>
</dbReference>
<gene>
    <name evidence="11" type="primary">olmA6</name>
    <name evidence="11" type="ORF">SAVERM_2896</name>
</gene>
<reference evidence="11 12" key="2">
    <citation type="journal article" date="2003" name="Nat. Biotechnol.">
        <title>Complete genome sequence and comparative analysis of the industrial microorganism Streptomyces avermitilis.</title>
        <authorList>
            <person name="Ikeda H."/>
            <person name="Ishikawa J."/>
            <person name="Hanamoto A."/>
            <person name="Shinose M."/>
            <person name="Kikuchi H."/>
            <person name="Shiba T."/>
            <person name="Sakaki Y."/>
            <person name="Hattori M."/>
            <person name="Omura S."/>
        </authorList>
    </citation>
    <scope>NUCLEOTIDE SEQUENCE [LARGE SCALE GENOMIC DNA]</scope>
    <source>
        <strain evidence="12">ATCC 31267 / DSM 46492 / JCM 5070 / NBRC 14893 / NCIMB 12804 / NRRL 8165 / MA-4680</strain>
    </source>
</reference>
<dbReference type="CDD" id="cd08952">
    <property type="entry name" value="KR_1_SDR_x"/>
    <property type="match status" value="3"/>
</dbReference>
<dbReference type="EMBL" id="BA000030">
    <property type="protein sequence ID" value="BAC70607.1"/>
    <property type="molecule type" value="Genomic_DNA"/>
</dbReference>
<evidence type="ECO:0000256" key="2">
    <source>
        <dbReference type="ARBA" id="ARBA00022450"/>
    </source>
</evidence>
<dbReference type="Gene3D" id="3.40.50.720">
    <property type="entry name" value="NAD(P)-binding Rossmann-like Domain"/>
    <property type="match status" value="3"/>
</dbReference>
<dbReference type="GO" id="GO:0004315">
    <property type="term" value="F:3-oxoacyl-[acyl-carrier-protein] synthase activity"/>
    <property type="evidence" value="ECO:0007669"/>
    <property type="project" value="InterPro"/>
</dbReference>
<dbReference type="InterPro" id="IPR013968">
    <property type="entry name" value="PKS_KR"/>
</dbReference>
<dbReference type="RefSeq" id="WP_010984328.1">
    <property type="nucleotide sequence ID" value="NC_003155.5"/>
</dbReference>
<dbReference type="InterPro" id="IPR001227">
    <property type="entry name" value="Ac_transferase_dom_sf"/>
</dbReference>
<dbReference type="Gene3D" id="6.10.140.1830">
    <property type="match status" value="3"/>
</dbReference>
<protein>
    <submittedName>
        <fullName evidence="11">Modular polyketide synthase</fullName>
    </submittedName>
</protein>
<dbReference type="SUPFAM" id="SSF55048">
    <property type="entry name" value="Probable ACP-binding domain of malonyl-CoA ACP transacylase"/>
    <property type="match status" value="3"/>
</dbReference>
<reference evidence="11 12" key="1">
    <citation type="journal article" date="2001" name="Proc. Natl. Acad. Sci. U.S.A.">
        <title>Genome sequence of an industrial microorganism Streptomyces avermitilis: deducing the ability of producing secondary metabolites.</title>
        <authorList>
            <person name="Omura S."/>
            <person name="Ikeda H."/>
            <person name="Ishikawa J."/>
            <person name="Hanamoto A."/>
            <person name="Takahashi C."/>
            <person name="Shinose M."/>
            <person name="Takahashi Y."/>
            <person name="Horikawa H."/>
            <person name="Nakazawa H."/>
            <person name="Osonoe T."/>
            <person name="Kikuchi H."/>
            <person name="Shiba T."/>
            <person name="Sakaki Y."/>
            <person name="Hattori M."/>
        </authorList>
    </citation>
    <scope>NUCLEOTIDE SEQUENCE [LARGE SCALE GENOMIC DNA]</scope>
    <source>
        <strain evidence="12">ATCC 31267 / DSM 46492 / JCM 5070 / NBRC 14893 / NCIMB 12804 / NRRL 8165 / MA-4680</strain>
    </source>
</reference>
<dbReference type="InterPro" id="IPR036291">
    <property type="entry name" value="NAD(P)-bd_dom_sf"/>
</dbReference>
<dbReference type="PANTHER" id="PTHR43775:SF51">
    <property type="entry name" value="INACTIVE PHENOLPHTHIOCEROL SYNTHESIS POLYKETIDE SYNTHASE TYPE I PKS1-RELATED"/>
    <property type="match status" value="1"/>
</dbReference>
<dbReference type="Gene3D" id="1.10.1200.10">
    <property type="entry name" value="ACP-like"/>
    <property type="match status" value="3"/>
</dbReference>
<dbReference type="SMART" id="SM00827">
    <property type="entry name" value="PKS_AT"/>
    <property type="match status" value="3"/>
</dbReference>
<dbReference type="GO" id="GO:0006633">
    <property type="term" value="P:fatty acid biosynthetic process"/>
    <property type="evidence" value="ECO:0007669"/>
    <property type="project" value="InterPro"/>
</dbReference>
<feature type="region of interest" description="Disordered" evidence="8">
    <location>
        <begin position="453"/>
        <end position="478"/>
    </location>
</feature>